<keyword evidence="1" id="KW-0472">Membrane</keyword>
<reference evidence="2" key="2">
    <citation type="submission" date="2020-09" db="EMBL/GenBank/DDBJ databases">
        <authorList>
            <person name="Sun Q."/>
            <person name="Ohkuma M."/>
        </authorList>
    </citation>
    <scope>NUCLEOTIDE SEQUENCE</scope>
    <source>
        <strain evidence="2">JCM 31311</strain>
    </source>
</reference>
<keyword evidence="1" id="KW-0812">Transmembrane</keyword>
<reference evidence="2" key="1">
    <citation type="journal article" date="2014" name="Int. J. Syst. Evol. Microbiol.">
        <title>Complete genome sequence of Corynebacterium casei LMG S-19264T (=DSM 44701T), isolated from a smear-ripened cheese.</title>
        <authorList>
            <consortium name="US DOE Joint Genome Institute (JGI-PGF)"/>
            <person name="Walter F."/>
            <person name="Albersmeier A."/>
            <person name="Kalinowski J."/>
            <person name="Ruckert C."/>
        </authorList>
    </citation>
    <scope>NUCLEOTIDE SEQUENCE</scope>
    <source>
        <strain evidence="2">JCM 31311</strain>
    </source>
</reference>
<gene>
    <name evidence="2" type="ORF">GCM10008957_03310</name>
</gene>
<sequence>MSGLLSGLGDVPRSLFLVVFLLLLTILGALWLDTQVPTSHDLKAIGNRPLEAALPLPPQQPASGAW</sequence>
<feature type="transmembrane region" description="Helical" evidence="1">
    <location>
        <begin position="14"/>
        <end position="32"/>
    </location>
</feature>
<protein>
    <submittedName>
        <fullName evidence="2">Uncharacterized protein</fullName>
    </submittedName>
</protein>
<evidence type="ECO:0000256" key="1">
    <source>
        <dbReference type="SAM" id="Phobius"/>
    </source>
</evidence>
<dbReference type="RefSeq" id="WP_189087733.1">
    <property type="nucleotide sequence ID" value="NZ_BMQL01000001.1"/>
</dbReference>
<proteinExistence type="predicted"/>
<accession>A0A918F257</accession>
<dbReference type="EMBL" id="BMQL01000001">
    <property type="protein sequence ID" value="GGQ94497.1"/>
    <property type="molecule type" value="Genomic_DNA"/>
</dbReference>
<evidence type="ECO:0000313" key="2">
    <source>
        <dbReference type="EMBL" id="GGQ94497.1"/>
    </source>
</evidence>
<keyword evidence="1" id="KW-1133">Transmembrane helix</keyword>
<dbReference type="Proteomes" id="UP000603865">
    <property type="component" value="Unassembled WGS sequence"/>
</dbReference>
<organism evidence="2 3">
    <name type="scientific">Deinococcus ruber</name>
    <dbReference type="NCBI Taxonomy" id="1848197"/>
    <lineage>
        <taxon>Bacteria</taxon>
        <taxon>Thermotogati</taxon>
        <taxon>Deinococcota</taxon>
        <taxon>Deinococci</taxon>
        <taxon>Deinococcales</taxon>
        <taxon>Deinococcaceae</taxon>
        <taxon>Deinococcus</taxon>
    </lineage>
</organism>
<evidence type="ECO:0000313" key="3">
    <source>
        <dbReference type="Proteomes" id="UP000603865"/>
    </source>
</evidence>
<dbReference type="AlphaFoldDB" id="A0A918F257"/>
<keyword evidence="3" id="KW-1185">Reference proteome</keyword>
<comment type="caution">
    <text evidence="2">The sequence shown here is derived from an EMBL/GenBank/DDBJ whole genome shotgun (WGS) entry which is preliminary data.</text>
</comment>
<name>A0A918F257_9DEIO</name>